<sequence length="68" mass="8019">MVVTLLLRPPHEFFQMEEVAQFLLRFFGRCGPLRKRMVPPRSGTCSLIEADVVVTRCWWIGRIRRIVC</sequence>
<accession>K5C8K1</accession>
<organism evidence="1 2">
    <name type="scientific">Rhodopirellula baltica SH28</name>
    <dbReference type="NCBI Taxonomy" id="993517"/>
    <lineage>
        <taxon>Bacteria</taxon>
        <taxon>Pseudomonadati</taxon>
        <taxon>Planctomycetota</taxon>
        <taxon>Planctomycetia</taxon>
        <taxon>Pirellulales</taxon>
        <taxon>Pirellulaceae</taxon>
        <taxon>Rhodopirellula</taxon>
    </lineage>
</organism>
<gene>
    <name evidence="1" type="ORF">RBSH_05393</name>
</gene>
<dbReference type="EMBL" id="AMCW01000150">
    <property type="protein sequence ID" value="EKJ99344.1"/>
    <property type="molecule type" value="Genomic_DNA"/>
</dbReference>
<proteinExistence type="predicted"/>
<dbReference type="AlphaFoldDB" id="K5C8K1"/>
<dbReference type="PATRIC" id="fig|993517.3.peg.5837"/>
<reference evidence="1 2" key="1">
    <citation type="journal article" date="2013" name="Mar. Genomics">
        <title>Expression of sulfatases in Rhodopirellula baltica and the diversity of sulfatases in the genus Rhodopirellula.</title>
        <authorList>
            <person name="Wegner C.E."/>
            <person name="Richter-Heitmann T."/>
            <person name="Klindworth A."/>
            <person name="Klockow C."/>
            <person name="Richter M."/>
            <person name="Achstetter T."/>
            <person name="Glockner F.O."/>
            <person name="Harder J."/>
        </authorList>
    </citation>
    <scope>NUCLEOTIDE SEQUENCE [LARGE SCALE GENOMIC DNA]</scope>
    <source>
        <strain evidence="1 2">SH28</strain>
    </source>
</reference>
<protein>
    <submittedName>
        <fullName evidence="1">Uncharacterized protein</fullName>
    </submittedName>
</protein>
<evidence type="ECO:0000313" key="1">
    <source>
        <dbReference type="EMBL" id="EKJ99344.1"/>
    </source>
</evidence>
<evidence type="ECO:0000313" key="2">
    <source>
        <dbReference type="Proteomes" id="UP000007993"/>
    </source>
</evidence>
<name>K5C8K1_RHOBT</name>
<dbReference type="Proteomes" id="UP000007993">
    <property type="component" value="Unassembled WGS sequence"/>
</dbReference>
<comment type="caution">
    <text evidence="1">The sequence shown here is derived from an EMBL/GenBank/DDBJ whole genome shotgun (WGS) entry which is preliminary data.</text>
</comment>